<dbReference type="InterPro" id="IPR002182">
    <property type="entry name" value="NB-ARC"/>
</dbReference>
<evidence type="ECO:0000313" key="9">
    <source>
        <dbReference type="RefSeq" id="XP_018835829.1"/>
    </source>
</evidence>
<dbReference type="GO" id="GO:0007165">
    <property type="term" value="P:signal transduction"/>
    <property type="evidence" value="ECO:0007669"/>
    <property type="project" value="InterPro"/>
</dbReference>
<dbReference type="GO" id="GO:0006952">
    <property type="term" value="P:defense response"/>
    <property type="evidence" value="ECO:0007669"/>
    <property type="project" value="UniProtKB-KW"/>
</dbReference>
<evidence type="ECO:0000256" key="4">
    <source>
        <dbReference type="ARBA" id="ARBA00022801"/>
    </source>
</evidence>
<dbReference type="Gramene" id="Jr06_20090_p1">
    <property type="protein sequence ID" value="cds.Jr06_20090_p1"/>
    <property type="gene ID" value="Jr06_20090"/>
</dbReference>
<dbReference type="SUPFAM" id="SSF52200">
    <property type="entry name" value="Toll/Interleukin receptor TIR domain"/>
    <property type="match status" value="1"/>
</dbReference>
<dbReference type="InterPro" id="IPR042197">
    <property type="entry name" value="Apaf_helical"/>
</dbReference>
<gene>
    <name evidence="9" type="primary">LOC109002497</name>
</gene>
<proteinExistence type="predicted"/>
<keyword evidence="4" id="KW-0378">Hydrolase</keyword>
<dbReference type="PRINTS" id="PR00364">
    <property type="entry name" value="DISEASERSIST"/>
</dbReference>
<dbReference type="InterPro" id="IPR058192">
    <property type="entry name" value="WHD_ROQ1-like"/>
</dbReference>
<name>A0A2I4FW01_JUGRE</name>
<dbReference type="GeneID" id="109002497"/>
<dbReference type="FunFam" id="1.10.8.430:FF:000002">
    <property type="entry name" value="Disease resistance protein (TIR-NBS-LRR class)"/>
    <property type="match status" value="1"/>
</dbReference>
<evidence type="ECO:0000256" key="5">
    <source>
        <dbReference type="ARBA" id="ARBA00022821"/>
    </source>
</evidence>
<dbReference type="Gene3D" id="3.40.50.300">
    <property type="entry name" value="P-loop containing nucleotide triphosphate hydrolases"/>
    <property type="match status" value="1"/>
</dbReference>
<dbReference type="SMART" id="SM00255">
    <property type="entry name" value="TIR"/>
    <property type="match status" value="1"/>
</dbReference>
<dbReference type="Gene3D" id="1.10.8.430">
    <property type="entry name" value="Helical domain of apoptotic protease-activating factors"/>
    <property type="match status" value="1"/>
</dbReference>
<dbReference type="EC" id="3.2.2.6" evidence="1"/>
<keyword evidence="2" id="KW-0433">Leucine-rich repeat</keyword>
<dbReference type="PANTHER" id="PTHR11017:SF570">
    <property type="entry name" value="DISEASE RESISTANCE PROTEIN (TIR-NBS CLASS)-RELATED"/>
    <property type="match status" value="1"/>
</dbReference>
<dbReference type="InterPro" id="IPR000157">
    <property type="entry name" value="TIR_dom"/>
</dbReference>
<protein>
    <recommendedName>
        <fullName evidence="1">ADP-ribosyl cyclase/cyclic ADP-ribose hydrolase</fullName>
        <ecNumber evidence="1">3.2.2.6</ecNumber>
    </recommendedName>
</protein>
<evidence type="ECO:0000313" key="8">
    <source>
        <dbReference type="Proteomes" id="UP000235220"/>
    </source>
</evidence>
<keyword evidence="6" id="KW-0520">NAD</keyword>
<dbReference type="Pfam" id="PF23282">
    <property type="entry name" value="WHD_ROQ1"/>
    <property type="match status" value="1"/>
</dbReference>
<evidence type="ECO:0000256" key="2">
    <source>
        <dbReference type="ARBA" id="ARBA00022614"/>
    </source>
</evidence>
<evidence type="ECO:0000256" key="3">
    <source>
        <dbReference type="ARBA" id="ARBA00022737"/>
    </source>
</evidence>
<dbReference type="Pfam" id="PF00931">
    <property type="entry name" value="NB-ARC"/>
    <property type="match status" value="1"/>
</dbReference>
<dbReference type="SUPFAM" id="SSF46785">
    <property type="entry name" value="Winged helix' DNA-binding domain"/>
    <property type="match status" value="1"/>
</dbReference>
<reference evidence="9" key="1">
    <citation type="submission" date="2025-08" db="UniProtKB">
        <authorList>
            <consortium name="RefSeq"/>
        </authorList>
    </citation>
    <scope>IDENTIFICATION</scope>
    <source>
        <tissue evidence="9">Leaves</tissue>
    </source>
</reference>
<dbReference type="GO" id="GO:0061809">
    <property type="term" value="F:NAD+ nucleosidase activity, cyclic ADP-ribose generating"/>
    <property type="evidence" value="ECO:0007669"/>
    <property type="project" value="UniProtKB-EC"/>
</dbReference>
<dbReference type="InterPro" id="IPR036390">
    <property type="entry name" value="WH_DNA-bd_sf"/>
</dbReference>
<dbReference type="PANTHER" id="PTHR11017">
    <property type="entry name" value="LEUCINE-RICH REPEAT-CONTAINING PROTEIN"/>
    <property type="match status" value="1"/>
</dbReference>
<dbReference type="AlphaFoldDB" id="A0A2I4FW01"/>
<keyword evidence="8" id="KW-1185">Reference proteome</keyword>
<comment type="catalytic activity">
    <reaction evidence="7">
        <text>NAD(+) + H2O = ADP-D-ribose + nicotinamide + H(+)</text>
        <dbReference type="Rhea" id="RHEA:16301"/>
        <dbReference type="ChEBI" id="CHEBI:15377"/>
        <dbReference type="ChEBI" id="CHEBI:15378"/>
        <dbReference type="ChEBI" id="CHEBI:17154"/>
        <dbReference type="ChEBI" id="CHEBI:57540"/>
        <dbReference type="ChEBI" id="CHEBI:57967"/>
        <dbReference type="EC" id="3.2.2.6"/>
    </reaction>
    <physiologicalReaction direction="left-to-right" evidence="7">
        <dbReference type="Rhea" id="RHEA:16302"/>
    </physiologicalReaction>
</comment>
<dbReference type="SUPFAM" id="SSF52540">
    <property type="entry name" value="P-loop containing nucleoside triphosphate hydrolases"/>
    <property type="match status" value="1"/>
</dbReference>
<dbReference type="InterPro" id="IPR044974">
    <property type="entry name" value="Disease_R_plants"/>
</dbReference>
<evidence type="ECO:0000256" key="6">
    <source>
        <dbReference type="ARBA" id="ARBA00023027"/>
    </source>
</evidence>
<dbReference type="PROSITE" id="PS50104">
    <property type="entry name" value="TIR"/>
    <property type="match status" value="1"/>
</dbReference>
<evidence type="ECO:0000256" key="1">
    <source>
        <dbReference type="ARBA" id="ARBA00011982"/>
    </source>
</evidence>
<keyword evidence="5" id="KW-0611">Plant defense</keyword>
<dbReference type="InterPro" id="IPR045344">
    <property type="entry name" value="C-JID"/>
</dbReference>
<organism evidence="8 9">
    <name type="scientific">Juglans regia</name>
    <name type="common">English walnut</name>
    <dbReference type="NCBI Taxonomy" id="51240"/>
    <lineage>
        <taxon>Eukaryota</taxon>
        <taxon>Viridiplantae</taxon>
        <taxon>Streptophyta</taxon>
        <taxon>Embryophyta</taxon>
        <taxon>Tracheophyta</taxon>
        <taxon>Spermatophyta</taxon>
        <taxon>Magnoliopsida</taxon>
        <taxon>eudicotyledons</taxon>
        <taxon>Gunneridae</taxon>
        <taxon>Pentapetalae</taxon>
        <taxon>rosids</taxon>
        <taxon>fabids</taxon>
        <taxon>Fagales</taxon>
        <taxon>Juglandaceae</taxon>
        <taxon>Juglans</taxon>
    </lineage>
</organism>
<dbReference type="Pfam" id="PF20160">
    <property type="entry name" value="C-JID"/>
    <property type="match status" value="1"/>
</dbReference>
<keyword evidence="3" id="KW-0677">Repeat</keyword>
<dbReference type="InterPro" id="IPR027417">
    <property type="entry name" value="P-loop_NTPase"/>
</dbReference>
<sequence>MALSTISSWSSSSFTSPWLYDVFLSFRGEDTRDTFTAHLYHALIQKGIRSFIDDDEVKRGDEISTKLLPAIEDSRISIIILSKNYASSTWCLDELVKILECKKSKQQIVLPVFYHVDPSDIRHQRGTFGELLAKHAENLYGDMKLHMWKTALQEVANLSGDHLIINGNESKFIDGIVQEVSRIVNHSYLHVAKYPVGLDSKVWDIMNLHVSVGTNDVRMVGILGVGGIGKTTLAKSIYNSIAFGFEASCFLANVSDTANQVYGLVQLQETILSKIFGDCKSFKVDSIVMGSSMIKHRLPSKRVLLILDGVDHLNQLETLAGGHDWFGEGSRIIITTRDQHLLTTHGVDSTYKMRGLNQDDALQLFCWHAFRSEKPVDGYGEFVEQIINYAGSLPLVLTVLGSDLYGRSKKEWESALDQYKKIPHQDIQRILQTSYNRLSENEKNIFLDIACCFIGDVFDDVIKILDSFDFCPNFWIPRLREKCLIFELNGKLQMHDLLRDMGREVVRQESPKNPGARSRLFNHEDVRDVLEEDTGTENVKAIVVDFLEDDDMIRLSSKAFKKMKRLRLFRYRNARFSGELKSLPNGIRVLDWPKCPLQSLPQFHGDRLVILRMPFSLIQEIRLEFKAEMIFPGKKIPDWFSHCKEITSNSHRCKFDIKVAPPYNLDDIIGIAFCAVIEPVATIILAVSIMRGDTYARNYWDARAAFDEIDSDHVWLRYLTTEDIMHLRAVRVDRADDLGIIFESRDPNSVIFKRCGVHLLYKQHEPNTKDHAGHVPHHENIGNLANPMGGSQLSKRRRVDYDEYEDNHNIESNLYTQQRKPASTLEIKIFLISSVWRSSYVK</sequence>
<dbReference type="Proteomes" id="UP000235220">
    <property type="component" value="Chromosome 6"/>
</dbReference>
<dbReference type="Pfam" id="PF01582">
    <property type="entry name" value="TIR"/>
    <property type="match status" value="1"/>
</dbReference>
<dbReference type="RefSeq" id="XP_018835829.1">
    <property type="nucleotide sequence ID" value="XM_018980284.2"/>
</dbReference>
<evidence type="ECO:0000256" key="7">
    <source>
        <dbReference type="ARBA" id="ARBA00047304"/>
    </source>
</evidence>
<dbReference type="FunFam" id="3.40.50.10140:FF:000007">
    <property type="entry name" value="Disease resistance protein (TIR-NBS-LRR class)"/>
    <property type="match status" value="1"/>
</dbReference>
<dbReference type="GO" id="GO:0043531">
    <property type="term" value="F:ADP binding"/>
    <property type="evidence" value="ECO:0007669"/>
    <property type="project" value="InterPro"/>
</dbReference>
<dbReference type="InterPro" id="IPR035897">
    <property type="entry name" value="Toll_tir_struct_dom_sf"/>
</dbReference>
<accession>A0A2I4FW01</accession>
<dbReference type="OrthoDB" id="1357022at2759"/>
<dbReference type="Gene3D" id="3.40.50.10140">
    <property type="entry name" value="Toll/interleukin-1 receptor homology (TIR) domain"/>
    <property type="match status" value="1"/>
</dbReference>